<keyword evidence="3" id="KW-0969">Cilium</keyword>
<keyword evidence="3" id="KW-0282">Flagellum</keyword>
<keyword evidence="4" id="KW-1185">Reference proteome</keyword>
<dbReference type="Gene3D" id="3.40.50.300">
    <property type="entry name" value="P-loop containing nucleotide triphosphate hydrolases"/>
    <property type="match status" value="1"/>
</dbReference>
<sequence length="294" mass="32333">MKDQAERLREKVRRSQGAAVARTIAVTSGKGGVGKSNVALNLALSLMERGKRTLLFDLDLGFANLDVLLGYTPRLTLIDMVEKGLSLDDVIERGPYGLELISGGSGLGSLFHLDQGQINDMLDKLDTLSKRLDYIILDTGAGLSAESLRLMLAVDDIWLVTTPEPTSMTDAYGVIKALCKYNGEINLHVIVNRCYTPVEGVRTARRLQTVAKQFLNKEIRYLGYLPNDPSVHQAVLSQTPFIKLFPACQAAQAIAVLTARYLNQPLQDNARREGRGLRSFFKQLIAPFLQKGTG</sequence>
<keyword evidence="1" id="KW-0547">Nucleotide-binding</keyword>
<comment type="caution">
    <text evidence="3">The sequence shown here is derived from an EMBL/GenBank/DDBJ whole genome shotgun (WGS) entry which is preliminary data.</text>
</comment>
<dbReference type="InterPro" id="IPR033756">
    <property type="entry name" value="YlxH/NBP35"/>
</dbReference>
<evidence type="ECO:0000313" key="4">
    <source>
        <dbReference type="Proteomes" id="UP001232445"/>
    </source>
</evidence>
<dbReference type="InterPro" id="IPR033875">
    <property type="entry name" value="FlhG"/>
</dbReference>
<gene>
    <name evidence="3" type="ORF">J2S00_000052</name>
</gene>
<dbReference type="EMBL" id="JAUSUQ010000001">
    <property type="protein sequence ID" value="MDQ0337282.1"/>
    <property type="molecule type" value="Genomic_DNA"/>
</dbReference>
<keyword evidence="2" id="KW-0067">ATP-binding</keyword>
<dbReference type="PANTHER" id="PTHR43384">
    <property type="entry name" value="SEPTUM SITE-DETERMINING PROTEIN MIND HOMOLOG, CHLOROPLASTIC-RELATED"/>
    <property type="match status" value="1"/>
</dbReference>
<accession>A0ABU0CLJ2</accession>
<dbReference type="Pfam" id="PF10609">
    <property type="entry name" value="ParA"/>
    <property type="match status" value="1"/>
</dbReference>
<organism evidence="3 4">
    <name type="scientific">Caldalkalibacillus uzonensis</name>
    <dbReference type="NCBI Taxonomy" id="353224"/>
    <lineage>
        <taxon>Bacteria</taxon>
        <taxon>Bacillati</taxon>
        <taxon>Bacillota</taxon>
        <taxon>Bacilli</taxon>
        <taxon>Bacillales</taxon>
        <taxon>Bacillaceae</taxon>
        <taxon>Caldalkalibacillus</taxon>
    </lineage>
</organism>
<evidence type="ECO:0000256" key="1">
    <source>
        <dbReference type="ARBA" id="ARBA00022741"/>
    </source>
</evidence>
<evidence type="ECO:0000256" key="2">
    <source>
        <dbReference type="ARBA" id="ARBA00022840"/>
    </source>
</evidence>
<dbReference type="InterPro" id="IPR050625">
    <property type="entry name" value="ParA/MinD_ATPase"/>
</dbReference>
<dbReference type="RefSeq" id="WP_307334216.1">
    <property type="nucleotide sequence ID" value="NZ_JAUSUQ010000001.1"/>
</dbReference>
<dbReference type="Proteomes" id="UP001232445">
    <property type="component" value="Unassembled WGS sequence"/>
</dbReference>
<proteinExistence type="predicted"/>
<name>A0ABU0CLJ2_9BACI</name>
<reference evidence="3 4" key="1">
    <citation type="submission" date="2023-07" db="EMBL/GenBank/DDBJ databases">
        <title>Genomic Encyclopedia of Type Strains, Phase IV (KMG-IV): sequencing the most valuable type-strain genomes for metagenomic binning, comparative biology and taxonomic classification.</title>
        <authorList>
            <person name="Goeker M."/>
        </authorList>
    </citation>
    <scope>NUCLEOTIDE SEQUENCE [LARGE SCALE GENOMIC DNA]</scope>
    <source>
        <strain evidence="3 4">DSM 17740</strain>
    </source>
</reference>
<dbReference type="PANTHER" id="PTHR43384:SF4">
    <property type="entry name" value="CELLULOSE BIOSYNTHESIS PROTEIN BCSQ-RELATED"/>
    <property type="match status" value="1"/>
</dbReference>
<keyword evidence="3" id="KW-0966">Cell projection</keyword>
<dbReference type="PIRSF" id="PIRSF003092">
    <property type="entry name" value="MinD"/>
    <property type="match status" value="1"/>
</dbReference>
<protein>
    <submittedName>
        <fullName evidence="3">Flagellar biosynthesis protein FlhG</fullName>
    </submittedName>
</protein>
<dbReference type="CDD" id="cd02038">
    <property type="entry name" value="FlhG-like"/>
    <property type="match status" value="1"/>
</dbReference>
<dbReference type="SUPFAM" id="SSF52540">
    <property type="entry name" value="P-loop containing nucleoside triphosphate hydrolases"/>
    <property type="match status" value="1"/>
</dbReference>
<evidence type="ECO:0000313" key="3">
    <source>
        <dbReference type="EMBL" id="MDQ0337282.1"/>
    </source>
</evidence>
<dbReference type="InterPro" id="IPR025501">
    <property type="entry name" value="MinD_FleN"/>
</dbReference>
<dbReference type="InterPro" id="IPR027417">
    <property type="entry name" value="P-loop_NTPase"/>
</dbReference>